<name>A0ABP9HK36_9ACTN</name>
<feature type="transmembrane region" description="Helical" evidence="4">
    <location>
        <begin position="545"/>
        <end position="565"/>
    </location>
</feature>
<evidence type="ECO:0000256" key="4">
    <source>
        <dbReference type="SAM" id="Phobius"/>
    </source>
</evidence>
<dbReference type="Pfam" id="PF19365">
    <property type="entry name" value="DUF5941"/>
    <property type="match status" value="1"/>
</dbReference>
<dbReference type="InterPro" id="IPR048254">
    <property type="entry name" value="CDP_ALCOHOL_P_TRANSF_CS"/>
</dbReference>
<gene>
    <name evidence="6" type="ORF">GCM10023205_43000</name>
</gene>
<dbReference type="Gene3D" id="1.20.120.1760">
    <property type="match status" value="1"/>
</dbReference>
<accession>A0ABP9HK36</accession>
<evidence type="ECO:0000313" key="7">
    <source>
        <dbReference type="Proteomes" id="UP001500466"/>
    </source>
</evidence>
<dbReference type="InterPro" id="IPR000462">
    <property type="entry name" value="CDP-OH_P_trans"/>
</dbReference>
<proteinExistence type="inferred from homology"/>
<dbReference type="InterPro" id="IPR045985">
    <property type="entry name" value="DUF5941"/>
</dbReference>
<reference evidence="7" key="1">
    <citation type="journal article" date="2019" name="Int. J. Syst. Evol. Microbiol.">
        <title>The Global Catalogue of Microorganisms (GCM) 10K type strain sequencing project: providing services to taxonomists for standard genome sequencing and annotation.</title>
        <authorList>
            <consortium name="The Broad Institute Genomics Platform"/>
            <consortium name="The Broad Institute Genome Sequencing Center for Infectious Disease"/>
            <person name="Wu L."/>
            <person name="Ma J."/>
        </authorList>
    </citation>
    <scope>NUCLEOTIDE SEQUENCE [LARGE SCALE GENOMIC DNA]</scope>
    <source>
        <strain evidence="7">JCM 17986</strain>
    </source>
</reference>
<evidence type="ECO:0000256" key="2">
    <source>
        <dbReference type="RuleBase" id="RU003750"/>
    </source>
</evidence>
<feature type="transmembrane region" description="Helical" evidence="4">
    <location>
        <begin position="472"/>
        <end position="496"/>
    </location>
</feature>
<feature type="domain" description="DUF5941" evidence="5">
    <location>
        <begin position="385"/>
        <end position="575"/>
    </location>
</feature>
<sequence>MILGAANDETFAARVLASLGIPGIPVDAGTGLPGGLPEPADGRLLVVDARFVGHTHALRMALLDSRFPARAIPGVLVVDGDARAAFTDAAAGLPISAWTPERLADRLRDADVPVRDLPLGEFVAEVPETPDAHADALARVTAVDEDAIRLRTAVKARDGFFTTFAVSTWSRYVARWCAGRGLTPNQVTVASLLVALAGAAGAATGSRIGYVAAALALYFSFVLDCTDGQLARYTVNYSRIGSWLDATFDRVKEYAVYAGLAVGAGRNGDDVWLLAVSAMALMTTRHIVDFAFNETRGGGDGDEEGAGAKLSGRLNDVGWTVWARRMIILPIGERWALIAVLTATTTPRITFVVLLIGCAFAACYTSVGRILRSLPRRAPQEPAVQRVLFALSDTGPIAAALGKLRWPAGGIAYLVPLAAAVVGLGVFADHPAVLGAAAVYVVAAGAVVSRPLAGRLDWLVPPAFRAAEYSAVIALTARVAPDALPGAFGLVAVIAYHHYDTVYRLRGGHSAPPRALVWGIGGQEGRVLLVAVLAAAGATPLRTGITVIAVAAALAVLAESIAFWVRGATPDLDDSLPPAAAPRSGSDSGRPGVSPGTGSPTTSGAGTRASAG</sequence>
<keyword evidence="1 2" id="KW-0808">Transferase</keyword>
<evidence type="ECO:0000256" key="3">
    <source>
        <dbReference type="SAM" id="MobiDB-lite"/>
    </source>
</evidence>
<dbReference type="EMBL" id="BAABHS010000014">
    <property type="protein sequence ID" value="GAA4972286.1"/>
    <property type="molecule type" value="Genomic_DNA"/>
</dbReference>
<evidence type="ECO:0000256" key="1">
    <source>
        <dbReference type="ARBA" id="ARBA00022679"/>
    </source>
</evidence>
<dbReference type="PROSITE" id="PS00379">
    <property type="entry name" value="CDP_ALCOHOL_P_TRANSF"/>
    <property type="match status" value="1"/>
</dbReference>
<dbReference type="Proteomes" id="UP001500466">
    <property type="component" value="Unassembled WGS sequence"/>
</dbReference>
<feature type="transmembrane region" description="Helical" evidence="4">
    <location>
        <begin position="411"/>
        <end position="428"/>
    </location>
</feature>
<feature type="transmembrane region" description="Helical" evidence="4">
    <location>
        <begin position="516"/>
        <end position="538"/>
    </location>
</feature>
<dbReference type="InterPro" id="IPR043130">
    <property type="entry name" value="CDP-OH_PTrfase_TM_dom"/>
</dbReference>
<organism evidence="6 7">
    <name type="scientific">Yinghuangia aomiensis</name>
    <dbReference type="NCBI Taxonomy" id="676205"/>
    <lineage>
        <taxon>Bacteria</taxon>
        <taxon>Bacillati</taxon>
        <taxon>Actinomycetota</taxon>
        <taxon>Actinomycetes</taxon>
        <taxon>Kitasatosporales</taxon>
        <taxon>Streptomycetaceae</taxon>
        <taxon>Yinghuangia</taxon>
    </lineage>
</organism>
<feature type="compositionally biased region" description="Low complexity" evidence="3">
    <location>
        <begin position="588"/>
        <end position="612"/>
    </location>
</feature>
<protein>
    <recommendedName>
        <fullName evidence="5">DUF5941 domain-containing protein</fullName>
    </recommendedName>
</protein>
<dbReference type="Pfam" id="PF01066">
    <property type="entry name" value="CDP-OH_P_transf"/>
    <property type="match status" value="1"/>
</dbReference>
<evidence type="ECO:0000313" key="6">
    <source>
        <dbReference type="EMBL" id="GAA4972286.1"/>
    </source>
</evidence>
<keyword evidence="4" id="KW-0812">Transmembrane</keyword>
<comment type="caution">
    <text evidence="6">The sequence shown here is derived from an EMBL/GenBank/DDBJ whole genome shotgun (WGS) entry which is preliminary data.</text>
</comment>
<evidence type="ECO:0000259" key="5">
    <source>
        <dbReference type="Pfam" id="PF19365"/>
    </source>
</evidence>
<keyword evidence="7" id="KW-1185">Reference proteome</keyword>
<feature type="region of interest" description="Disordered" evidence="3">
    <location>
        <begin position="573"/>
        <end position="612"/>
    </location>
</feature>
<keyword evidence="4" id="KW-0472">Membrane</keyword>
<feature type="transmembrane region" description="Helical" evidence="4">
    <location>
        <begin position="434"/>
        <end position="452"/>
    </location>
</feature>
<comment type="similarity">
    <text evidence="2">Belongs to the CDP-alcohol phosphatidyltransferase class-I family.</text>
</comment>
<feature type="transmembrane region" description="Helical" evidence="4">
    <location>
        <begin position="349"/>
        <end position="367"/>
    </location>
</feature>
<keyword evidence="4" id="KW-1133">Transmembrane helix</keyword>